<feature type="transmembrane region" description="Helical" evidence="13">
    <location>
        <begin position="178"/>
        <end position="198"/>
    </location>
</feature>
<keyword evidence="3" id="KW-1003">Cell membrane</keyword>
<dbReference type="CDD" id="cd03254">
    <property type="entry name" value="ABCC_Glucan_exporter_like"/>
    <property type="match status" value="1"/>
</dbReference>
<dbReference type="PANTHER" id="PTHR43394">
    <property type="entry name" value="ATP-DEPENDENT PERMEASE MDL1, MITOCHONDRIAL"/>
    <property type="match status" value="1"/>
</dbReference>
<dbReference type="GO" id="GO:0016887">
    <property type="term" value="F:ATP hydrolysis activity"/>
    <property type="evidence" value="ECO:0007669"/>
    <property type="project" value="InterPro"/>
</dbReference>
<comment type="caution">
    <text evidence="17">The sequence shown here is derived from an EMBL/GenBank/DDBJ whole genome shotgun (WGS) entry which is preliminary data.</text>
</comment>
<evidence type="ECO:0000256" key="13">
    <source>
        <dbReference type="SAM" id="Phobius"/>
    </source>
</evidence>
<feature type="domain" description="ABC transmembrane type-1" evidence="16">
    <location>
        <begin position="59"/>
        <end position="346"/>
    </location>
</feature>
<keyword evidence="7 13" id="KW-1133">Transmembrane helix</keyword>
<evidence type="ECO:0000256" key="12">
    <source>
        <dbReference type="SAM" id="MobiDB-lite"/>
    </source>
</evidence>
<evidence type="ECO:0000313" key="18">
    <source>
        <dbReference type="Proteomes" id="UP000276055"/>
    </source>
</evidence>
<feature type="region of interest" description="Disordered" evidence="12">
    <location>
        <begin position="372"/>
        <end position="411"/>
    </location>
</feature>
<dbReference type="InterPro" id="IPR039421">
    <property type="entry name" value="Type_1_exporter"/>
</dbReference>
<dbReference type="SUPFAM" id="SSF90123">
    <property type="entry name" value="ABC transporter transmembrane region"/>
    <property type="match status" value="1"/>
</dbReference>
<evidence type="ECO:0000259" key="15">
    <source>
        <dbReference type="PROSITE" id="PS50893"/>
    </source>
</evidence>
<evidence type="ECO:0000256" key="5">
    <source>
        <dbReference type="ARBA" id="ARBA00022741"/>
    </source>
</evidence>
<keyword evidence="4 13" id="KW-0812">Transmembrane</keyword>
<evidence type="ECO:0000256" key="3">
    <source>
        <dbReference type="ARBA" id="ARBA00022475"/>
    </source>
</evidence>
<dbReference type="InterPro" id="IPR036640">
    <property type="entry name" value="ABC1_TM_sf"/>
</dbReference>
<dbReference type="Gene3D" id="1.20.1560.10">
    <property type="entry name" value="ABC transporter type 1, transmembrane domain"/>
    <property type="match status" value="1"/>
</dbReference>
<evidence type="ECO:0000256" key="11">
    <source>
        <dbReference type="ARBA" id="ARBA00071747"/>
    </source>
</evidence>
<dbReference type="SUPFAM" id="SSF52540">
    <property type="entry name" value="P-loop containing nucleoside triphosphate hydrolases"/>
    <property type="match status" value="1"/>
</dbReference>
<name>A0A495FP71_9MICC</name>
<feature type="transmembrane region" description="Helical" evidence="13">
    <location>
        <begin position="54"/>
        <end position="74"/>
    </location>
</feature>
<evidence type="ECO:0000256" key="14">
    <source>
        <dbReference type="SAM" id="SignalP"/>
    </source>
</evidence>
<evidence type="ECO:0000313" key="17">
    <source>
        <dbReference type="EMBL" id="RKR30389.1"/>
    </source>
</evidence>
<keyword evidence="5" id="KW-0547">Nucleotide-binding</keyword>
<dbReference type="GO" id="GO:0015421">
    <property type="term" value="F:ABC-type oligopeptide transporter activity"/>
    <property type="evidence" value="ECO:0007669"/>
    <property type="project" value="TreeGrafter"/>
</dbReference>
<evidence type="ECO:0000256" key="10">
    <source>
        <dbReference type="ARBA" id="ARBA00061644"/>
    </source>
</evidence>
<dbReference type="InterPro" id="IPR027417">
    <property type="entry name" value="P-loop_NTPase"/>
</dbReference>
<evidence type="ECO:0000256" key="8">
    <source>
        <dbReference type="ARBA" id="ARBA00023136"/>
    </source>
</evidence>
<dbReference type="FunFam" id="1.20.1560.10:FF:000011">
    <property type="entry name" value="Multidrug ABC transporter ATP-binding protein"/>
    <property type="match status" value="1"/>
</dbReference>
<keyword evidence="2" id="KW-0813">Transport</keyword>
<dbReference type="Pfam" id="PF00664">
    <property type="entry name" value="ABC_membrane"/>
    <property type="match status" value="1"/>
</dbReference>
<comment type="function">
    <text evidence="9">ABC transporter involved in fatty acid import. Transmembrane domains (TMD) form a pore in the membrane and the ATP-binding domain (NBD) is responsible for energy generation.</text>
</comment>
<organism evidence="17 18">
    <name type="scientific">Arthrobacter oryzae</name>
    <dbReference type="NCBI Taxonomy" id="409290"/>
    <lineage>
        <taxon>Bacteria</taxon>
        <taxon>Bacillati</taxon>
        <taxon>Actinomycetota</taxon>
        <taxon>Actinomycetes</taxon>
        <taxon>Micrococcales</taxon>
        <taxon>Micrococcaceae</taxon>
        <taxon>Arthrobacter</taxon>
    </lineage>
</organism>
<evidence type="ECO:0000256" key="7">
    <source>
        <dbReference type="ARBA" id="ARBA00022989"/>
    </source>
</evidence>
<reference evidence="17 18" key="1">
    <citation type="submission" date="2018-10" db="EMBL/GenBank/DDBJ databases">
        <title>Genomic Encyclopedia of Type Strains, Phase IV (KMG-IV): sequencing the most valuable type-strain genomes for metagenomic binning, comparative biology and taxonomic classification.</title>
        <authorList>
            <person name="Goeker M."/>
        </authorList>
    </citation>
    <scope>NUCLEOTIDE SEQUENCE [LARGE SCALE GENOMIC DNA]</scope>
    <source>
        <strain evidence="17 18">DSM 25586</strain>
    </source>
</reference>
<feature type="domain" description="ABC transporter" evidence="15">
    <location>
        <begin position="426"/>
        <end position="660"/>
    </location>
</feature>
<dbReference type="Pfam" id="PF00005">
    <property type="entry name" value="ABC_tran"/>
    <property type="match status" value="1"/>
</dbReference>
<feature type="chain" id="PRO_5019837832" description="Fatty acid ABC transporter ATP-binding/permease protein" evidence="14">
    <location>
        <begin position="27"/>
        <end position="676"/>
    </location>
</feature>
<evidence type="ECO:0000256" key="9">
    <source>
        <dbReference type="ARBA" id="ARBA00055053"/>
    </source>
</evidence>
<dbReference type="AlphaFoldDB" id="A0A495FP71"/>
<dbReference type="GO" id="GO:0005524">
    <property type="term" value="F:ATP binding"/>
    <property type="evidence" value="ECO:0007669"/>
    <property type="project" value="UniProtKB-KW"/>
</dbReference>
<proteinExistence type="inferred from homology"/>
<evidence type="ECO:0000256" key="2">
    <source>
        <dbReference type="ARBA" id="ARBA00022448"/>
    </source>
</evidence>
<dbReference type="EMBL" id="RBIR01000001">
    <property type="protein sequence ID" value="RKR30389.1"/>
    <property type="molecule type" value="Genomic_DNA"/>
</dbReference>
<dbReference type="GO" id="GO:0005886">
    <property type="term" value="C:plasma membrane"/>
    <property type="evidence" value="ECO:0007669"/>
    <property type="project" value="UniProtKB-SubCell"/>
</dbReference>
<keyword evidence="14" id="KW-0732">Signal</keyword>
<feature type="signal peptide" evidence="14">
    <location>
        <begin position="1"/>
        <end position="26"/>
    </location>
</feature>
<dbReference type="Gene3D" id="3.40.50.300">
    <property type="entry name" value="P-loop containing nucleotide triphosphate hydrolases"/>
    <property type="match status" value="1"/>
</dbReference>
<keyword evidence="8 13" id="KW-0472">Membrane</keyword>
<dbReference type="Proteomes" id="UP000276055">
    <property type="component" value="Unassembled WGS sequence"/>
</dbReference>
<dbReference type="InterPro" id="IPR003593">
    <property type="entry name" value="AAA+_ATPase"/>
</dbReference>
<keyword evidence="6 17" id="KW-0067">ATP-binding</keyword>
<accession>A0A495FP71</accession>
<dbReference type="FunFam" id="3.40.50.300:FF:000287">
    <property type="entry name" value="Multidrug ABC transporter ATP-binding protein"/>
    <property type="match status" value="1"/>
</dbReference>
<dbReference type="CDD" id="cd18547">
    <property type="entry name" value="ABC_6TM_Tm288_like"/>
    <property type="match status" value="1"/>
</dbReference>
<evidence type="ECO:0000259" key="16">
    <source>
        <dbReference type="PROSITE" id="PS50929"/>
    </source>
</evidence>
<feature type="transmembrane region" description="Helical" evidence="13">
    <location>
        <begin position="204"/>
        <end position="222"/>
    </location>
</feature>
<dbReference type="PANTHER" id="PTHR43394:SF1">
    <property type="entry name" value="ATP-BINDING CASSETTE SUB-FAMILY B MEMBER 10, MITOCHONDRIAL"/>
    <property type="match status" value="1"/>
</dbReference>
<evidence type="ECO:0000256" key="4">
    <source>
        <dbReference type="ARBA" id="ARBA00022692"/>
    </source>
</evidence>
<evidence type="ECO:0000256" key="6">
    <source>
        <dbReference type="ARBA" id="ARBA00022840"/>
    </source>
</evidence>
<evidence type="ECO:0000256" key="1">
    <source>
        <dbReference type="ARBA" id="ARBA00004651"/>
    </source>
</evidence>
<protein>
    <recommendedName>
        <fullName evidence="11">Fatty acid ABC transporter ATP-binding/permease protein</fullName>
    </recommendedName>
</protein>
<dbReference type="InterPro" id="IPR011527">
    <property type="entry name" value="ABC1_TM_dom"/>
</dbReference>
<feature type="transmembrane region" description="Helical" evidence="13">
    <location>
        <begin position="307"/>
        <end position="324"/>
    </location>
</feature>
<gene>
    <name evidence="17" type="ORF">C8D78_0714</name>
</gene>
<dbReference type="PROSITE" id="PS50893">
    <property type="entry name" value="ABC_TRANSPORTER_2"/>
    <property type="match status" value="1"/>
</dbReference>
<sequence>MSRFGAFRAKTAGTAAAAGTAATAAAAGTAAGPKDATPTKWRAAGRLLGLLRPLKWRMAGVIAATCAFVTLNVAAPKLLGDATDVVVAGFVGGSLDEQKLASLLLAVSAMYAGASLFSWIQGALTATAVQRVSYGLRGAVETKLHVLPSSHFEEQRRGEVLSRATNDVDNISQALNQLLNQLIMSVLMLTAALAMMLWISPLLALIAVLSVPLSTAITVVVARHSQAHFTQQWASTGALHAQLEELFTGHEVVKAFGRQEASAESFRDCNDKLTRSSARAQYLSGIVQPLMVFVANLNYVAVAVVGALQVTAGVMTIGGIQAFIQFSRLFSQPMGQIGGMLTLLQSCLASAERVFDLLDAPEIPPDNAVPAAAANGAGKHRGADAPRRIHVRRRSSARGQSPNGRKVPAGQVDQIPFNPDVVAGRVTFEHVSFSYSPGTPVVKDLSFTVEPGQTVAIVGHTGAGKTTVVNLLMRFYELDSGRILVDSTDVAGIPRDELRSTFGMVLQDAWLFTGSIRENIEYGRPGATDAEIVEAARASHVDHFVRSLPAGYATLLGNDGDSLSRGQRQLISIARAQLAGRSILVLDEATSSVDSRTEVQIRHAMEKLRQGHTSFVIAHRLSTVRDADLILVMDHGRIVEHGTHQQLMARSGLYTDLYEAQFAGREQITAVREQEL</sequence>
<comment type="similarity">
    <text evidence="10">Belongs to the ABC transporter superfamily. Lipid exporter (TC 3.A.1.106) family.</text>
</comment>
<dbReference type="PROSITE" id="PS50929">
    <property type="entry name" value="ABC_TM1F"/>
    <property type="match status" value="1"/>
</dbReference>
<dbReference type="SMART" id="SM00382">
    <property type="entry name" value="AAA"/>
    <property type="match status" value="1"/>
</dbReference>
<comment type="subcellular location">
    <subcellularLocation>
        <location evidence="1">Cell membrane</location>
        <topology evidence="1">Multi-pass membrane protein</topology>
    </subcellularLocation>
</comment>
<dbReference type="InterPro" id="IPR003439">
    <property type="entry name" value="ABC_transporter-like_ATP-bd"/>
</dbReference>